<comment type="similarity">
    <text evidence="1">Belongs to the GDA1/CD39 NTPase family.</text>
</comment>
<feature type="region of interest" description="Disordered" evidence="5">
    <location>
        <begin position="346"/>
        <end position="384"/>
    </location>
</feature>
<feature type="compositionally biased region" description="Polar residues" evidence="5">
    <location>
        <begin position="346"/>
        <end position="357"/>
    </location>
</feature>
<keyword evidence="6" id="KW-0732">Signal</keyword>
<dbReference type="Gene3D" id="3.30.420.40">
    <property type="match status" value="1"/>
</dbReference>
<protein>
    <submittedName>
        <fullName evidence="7">Guanosine-diphosphatase</fullName>
        <ecNumber evidence="7">3.6.1.42</ecNumber>
    </submittedName>
</protein>
<accession>A0A9W7ZSR8</accession>
<name>A0A9W7ZSR8_9FUNG</name>
<dbReference type="AlphaFoldDB" id="A0A9W7ZSR8"/>
<evidence type="ECO:0000256" key="1">
    <source>
        <dbReference type="ARBA" id="ARBA00009283"/>
    </source>
</evidence>
<dbReference type="EMBL" id="JANBPU010000377">
    <property type="protein sequence ID" value="KAJ1912115.1"/>
    <property type="molecule type" value="Genomic_DNA"/>
</dbReference>
<feature type="binding site" evidence="4">
    <location>
        <begin position="270"/>
        <end position="274"/>
    </location>
    <ligand>
        <name>ATP</name>
        <dbReference type="ChEBI" id="CHEBI:30616"/>
    </ligand>
</feature>
<evidence type="ECO:0000313" key="8">
    <source>
        <dbReference type="Proteomes" id="UP001150538"/>
    </source>
</evidence>
<reference evidence="7" key="1">
    <citation type="submission" date="2022-07" db="EMBL/GenBank/DDBJ databases">
        <title>Phylogenomic reconstructions and comparative analyses of Kickxellomycotina fungi.</title>
        <authorList>
            <person name="Reynolds N.K."/>
            <person name="Stajich J.E."/>
            <person name="Barry K."/>
            <person name="Grigoriev I.V."/>
            <person name="Crous P."/>
            <person name="Smith M.E."/>
        </authorList>
    </citation>
    <scope>NUCLEOTIDE SEQUENCE</scope>
    <source>
        <strain evidence="7">NBRC 100468</strain>
    </source>
</reference>
<dbReference type="InterPro" id="IPR000407">
    <property type="entry name" value="GDA1_CD39_NTPase"/>
</dbReference>
<keyword evidence="4" id="KW-0067">ATP-binding</keyword>
<gene>
    <name evidence="7" type="primary">GDA1_4</name>
    <name evidence="7" type="ORF">H4219_005721</name>
</gene>
<comment type="caution">
    <text evidence="7">The sequence shown here is derived from an EMBL/GenBank/DDBJ whole genome shotgun (WGS) entry which is preliminary data.</text>
</comment>
<feature type="chain" id="PRO_5040987931" evidence="6">
    <location>
        <begin position="24"/>
        <end position="543"/>
    </location>
</feature>
<feature type="compositionally biased region" description="Polar residues" evidence="5">
    <location>
        <begin position="95"/>
        <end position="106"/>
    </location>
</feature>
<dbReference type="PANTHER" id="PTHR11782">
    <property type="entry name" value="ADENOSINE/GUANOSINE DIPHOSPHATASE"/>
    <property type="match status" value="1"/>
</dbReference>
<feature type="compositionally biased region" description="Basic and acidic residues" evidence="5">
    <location>
        <begin position="57"/>
        <end position="75"/>
    </location>
</feature>
<keyword evidence="8" id="KW-1185">Reference proteome</keyword>
<keyword evidence="4" id="KW-0547">Nucleotide-binding</keyword>
<evidence type="ECO:0000256" key="5">
    <source>
        <dbReference type="SAM" id="MobiDB-lite"/>
    </source>
</evidence>
<dbReference type="GO" id="GO:0005524">
    <property type="term" value="F:ATP binding"/>
    <property type="evidence" value="ECO:0007669"/>
    <property type="project" value="UniProtKB-KW"/>
</dbReference>
<evidence type="ECO:0000256" key="2">
    <source>
        <dbReference type="ARBA" id="ARBA00022801"/>
    </source>
</evidence>
<dbReference type="Pfam" id="PF01150">
    <property type="entry name" value="GDA1_CD39"/>
    <property type="match status" value="1"/>
</dbReference>
<evidence type="ECO:0000256" key="3">
    <source>
        <dbReference type="PIRSR" id="PIRSR600407-1"/>
    </source>
</evidence>
<feature type="signal peptide" evidence="6">
    <location>
        <begin position="1"/>
        <end position="23"/>
    </location>
</feature>
<dbReference type="OrthoDB" id="6372431at2759"/>
<dbReference type="Proteomes" id="UP001150538">
    <property type="component" value="Unassembled WGS sequence"/>
</dbReference>
<evidence type="ECO:0000256" key="6">
    <source>
        <dbReference type="SAM" id="SignalP"/>
    </source>
</evidence>
<dbReference type="GO" id="GO:0004382">
    <property type="term" value="F:GDP phosphatase activity"/>
    <property type="evidence" value="ECO:0007669"/>
    <property type="project" value="UniProtKB-EC"/>
</dbReference>
<feature type="compositionally biased region" description="Acidic residues" evidence="5">
    <location>
        <begin position="358"/>
        <end position="370"/>
    </location>
</feature>
<feature type="region of interest" description="Disordered" evidence="5">
    <location>
        <begin position="51"/>
        <end position="107"/>
    </location>
</feature>
<proteinExistence type="inferred from homology"/>
<evidence type="ECO:0000313" key="7">
    <source>
        <dbReference type="EMBL" id="KAJ1912115.1"/>
    </source>
</evidence>
<dbReference type="Gene3D" id="3.30.420.150">
    <property type="entry name" value="Exopolyphosphatase. Domain 2"/>
    <property type="match status" value="1"/>
</dbReference>
<dbReference type="EC" id="3.6.1.42" evidence="7"/>
<keyword evidence="2 7" id="KW-0378">Hydrolase</keyword>
<feature type="active site" description="Proton acceptor" evidence="3">
    <location>
        <position position="239"/>
    </location>
</feature>
<evidence type="ECO:0000256" key="4">
    <source>
        <dbReference type="PIRSR" id="PIRSR600407-2"/>
    </source>
</evidence>
<organism evidence="7 8">
    <name type="scientific">Mycoemilia scoparia</name>
    <dbReference type="NCBI Taxonomy" id="417184"/>
    <lineage>
        <taxon>Eukaryota</taxon>
        <taxon>Fungi</taxon>
        <taxon>Fungi incertae sedis</taxon>
        <taxon>Zoopagomycota</taxon>
        <taxon>Kickxellomycotina</taxon>
        <taxon>Kickxellomycetes</taxon>
        <taxon>Kickxellales</taxon>
        <taxon>Kickxellaceae</taxon>
        <taxon>Mycoemilia</taxon>
    </lineage>
</organism>
<sequence>MISNKCIFYVFLVLTLCCILADAITTDNSLPLYGVKRHGFVNRRRDGVGAITSNHGGLEKRKKENDKDKDDKGEYAGRGPINKAAAEDSFEDNDPTGSSECQSPSDGQPLVQYAVVMDAGSQGTRIHIYKFNYCSDYPQIESDIYTKDKTGLSTLANDPQKAAEVIEPLLKQAMEKVPQELHKSTPITLRGTAGLRLIEENKRNELLQQVRDKIQESTDFLLDTNNNDGGVIVMSGEDEGLYEWWALNYVLENLKTPTDSETVGIISMGGASTQFVFQPPQDASIPQEYKKTYRGPSGSHDVYAQSYLGFGKTEARSKVFEEILSSSSQQNDGSGKDIVYSTCFDSSFSSNKPPTTGTDEDEESIQDNEDGGGPMTVAGTKDPGDDGFQKCYDTIKSIFRVSDINDIDSNSGPDSVDSNIQFEQAPSELLPDNQTLFATSKIYDMVKAFKIGPDFTPNDMKVLASKTCQHDKSAFNDIKKSKDLKEMLDDPYLCVDTTFIYALLIDGLKLSPDRTLHASDDLNGFKMGWAMGAAIDMLLNKNN</sequence>